<dbReference type="InterPro" id="IPR034139">
    <property type="entry name" value="TOPRIM_OLD"/>
</dbReference>
<feature type="domain" description="Endonuclease GajA/Old nuclease/RecF-like AAA" evidence="2">
    <location>
        <begin position="1"/>
        <end position="52"/>
    </location>
</feature>
<keyword evidence="4" id="KW-0378">Hydrolase</keyword>
<dbReference type="Gene3D" id="3.40.50.300">
    <property type="entry name" value="P-loop containing nucleotide triphosphate hydrolases"/>
    <property type="match status" value="1"/>
</dbReference>
<dbReference type="PANTHER" id="PTHR43581:SF2">
    <property type="entry name" value="EXCINUCLEASE ATPASE SUBUNIT"/>
    <property type="match status" value="1"/>
</dbReference>
<dbReference type="OrthoDB" id="9816534at2"/>
<dbReference type="InterPro" id="IPR027417">
    <property type="entry name" value="P-loop_NTPase"/>
</dbReference>
<proteinExistence type="predicted"/>
<feature type="domain" description="OLD protein-like TOPRIM" evidence="3">
    <location>
        <begin position="519"/>
        <end position="585"/>
    </location>
</feature>
<sequence length="781" mass="86645">MRIEFVEIANFRKLISTRIGLSADKTVFVGANNSGKTSAITALRYFLVDRERTSFCFNDFTLSYWPGIDAMGSAWEAAHVAQQPLPESEWDAFLPSLDVWMHVEENEVHYVQGILPTLDWAGGRLGVRVRYEPKDQEQLQKDYLTARSDARDLQTAGAALAQEKGQEAAKFQVAIWPQTLVEFLQRRVTRYFTIKTYVLDPAACVDPQHGRAQPQALNGSEPIDGDPFKGLIRIDEISAQRGFGHAGESNMDDGEASGSASTSRKLSSQLRQYYKSHLDPYESPDARDLLALKAIEEAQEAFNVRLSDGFESPLKEMHTLGYPGVTDPKLNISTRLRPVEGLNHDAAVQFVVPIRAAGAPINLYLPEDSNGLGYQNLISMVFRLMAFRDSWMRVGKAKNRTSDEAIIPPLHLVLIEEPEVHLHTQVQQVFIRQAHKILRNHGHLGAGSDFVTQMVVSTHSSHIAHECNFDSLRYFRRLPASEHAIPTSCVVNVGQAFGDEQETKRFVTRYLKVTHCDLFFADAAVLIEGPAERILVPHFVNSHAEFDKLAESYITWLEIGGSHAHKLRSLIEKIGLTTLVVTDIDSQDAAGSSAVPVRGANYTTRNHTLKTWWPEIADLDALLDKSEAEKSKAYDAEKFMLRVAYQCPIEIDFKGTKTEALAYTLEDAIVVSNIELFATLPGGGLIAKFRSDIDNSVNFSALSAAMKETLKGGGKAEFALDLLEMDNPSDLKPPKYIREGLLWLAEQLSRKQTELGLVTSAPVKDYTEAAAEAGSGDQVAA</sequence>
<evidence type="ECO:0000259" key="2">
    <source>
        <dbReference type="Pfam" id="PF13175"/>
    </source>
</evidence>
<dbReference type="RefSeq" id="WP_106512083.1">
    <property type="nucleotide sequence ID" value="NZ_PXYI01000002.1"/>
</dbReference>
<evidence type="ECO:0000313" key="5">
    <source>
        <dbReference type="Proteomes" id="UP000241167"/>
    </source>
</evidence>
<accession>A0A2P7QVC1</accession>
<reference evidence="4 5" key="1">
    <citation type="submission" date="2018-03" db="EMBL/GenBank/DDBJ databases">
        <title>The draft genome of Sphingosinicella sp. GL-C-18.</title>
        <authorList>
            <person name="Liu L."/>
            <person name="Li L."/>
            <person name="Liang L."/>
            <person name="Zhang X."/>
            <person name="Wang T."/>
        </authorList>
    </citation>
    <scope>NUCLEOTIDE SEQUENCE [LARGE SCALE GENOMIC DNA]</scope>
    <source>
        <strain evidence="4 5">GL-C-18</strain>
    </source>
</reference>
<dbReference type="PANTHER" id="PTHR43581">
    <property type="entry name" value="ATP/GTP PHOSPHATASE"/>
    <property type="match status" value="1"/>
</dbReference>
<organism evidence="4 5">
    <name type="scientific">Allosphingosinicella deserti</name>
    <dbReference type="NCBI Taxonomy" id="2116704"/>
    <lineage>
        <taxon>Bacteria</taxon>
        <taxon>Pseudomonadati</taxon>
        <taxon>Pseudomonadota</taxon>
        <taxon>Alphaproteobacteria</taxon>
        <taxon>Sphingomonadales</taxon>
        <taxon>Sphingomonadaceae</taxon>
        <taxon>Allosphingosinicella</taxon>
    </lineage>
</organism>
<dbReference type="Pfam" id="PF13175">
    <property type="entry name" value="AAA_15"/>
    <property type="match status" value="2"/>
</dbReference>
<dbReference type="Proteomes" id="UP000241167">
    <property type="component" value="Unassembled WGS sequence"/>
</dbReference>
<dbReference type="GO" id="GO:0004519">
    <property type="term" value="F:endonuclease activity"/>
    <property type="evidence" value="ECO:0007669"/>
    <property type="project" value="UniProtKB-KW"/>
</dbReference>
<comment type="caution">
    <text evidence="4">The sequence shown here is derived from an EMBL/GenBank/DDBJ whole genome shotgun (WGS) entry which is preliminary data.</text>
</comment>
<gene>
    <name evidence="4" type="ORF">C7I55_06550</name>
</gene>
<evidence type="ECO:0000259" key="3">
    <source>
        <dbReference type="Pfam" id="PF20469"/>
    </source>
</evidence>
<keyword evidence="5" id="KW-1185">Reference proteome</keyword>
<feature type="domain" description="Endonuclease GajA/Old nuclease/RecF-like AAA" evidence="2">
    <location>
        <begin position="263"/>
        <end position="464"/>
    </location>
</feature>
<keyword evidence="4" id="KW-0255">Endonuclease</keyword>
<protein>
    <submittedName>
        <fullName evidence="4">ATP-dependent endonuclease</fullName>
    </submittedName>
</protein>
<dbReference type="EMBL" id="PXYI01000002">
    <property type="protein sequence ID" value="PSJ41918.1"/>
    <property type="molecule type" value="Genomic_DNA"/>
</dbReference>
<dbReference type="InterPro" id="IPR041685">
    <property type="entry name" value="AAA_GajA/Old/RecF-like"/>
</dbReference>
<keyword evidence="4" id="KW-0540">Nuclease</keyword>
<name>A0A2P7QVC1_9SPHN</name>
<feature type="region of interest" description="Disordered" evidence="1">
    <location>
        <begin position="243"/>
        <end position="262"/>
    </location>
</feature>
<dbReference type="AlphaFoldDB" id="A0A2P7QVC1"/>
<dbReference type="CDD" id="cd01026">
    <property type="entry name" value="TOPRIM_OLD"/>
    <property type="match status" value="1"/>
</dbReference>
<dbReference type="Pfam" id="PF20469">
    <property type="entry name" value="OLD-like_TOPRIM"/>
    <property type="match status" value="1"/>
</dbReference>
<dbReference type="InterPro" id="IPR051396">
    <property type="entry name" value="Bact_Antivir_Def_Nuclease"/>
</dbReference>
<evidence type="ECO:0000256" key="1">
    <source>
        <dbReference type="SAM" id="MobiDB-lite"/>
    </source>
</evidence>
<evidence type="ECO:0000313" key="4">
    <source>
        <dbReference type="EMBL" id="PSJ41918.1"/>
    </source>
</evidence>
<dbReference type="SUPFAM" id="SSF52540">
    <property type="entry name" value="P-loop containing nucleoside triphosphate hydrolases"/>
    <property type="match status" value="1"/>
</dbReference>